<proteinExistence type="predicted"/>
<accession>A0A553P6C7</accession>
<feature type="region of interest" description="Disordered" evidence="1">
    <location>
        <begin position="379"/>
        <end position="441"/>
    </location>
</feature>
<evidence type="ECO:0000256" key="1">
    <source>
        <dbReference type="SAM" id="MobiDB-lite"/>
    </source>
</evidence>
<dbReference type="Proteomes" id="UP000318571">
    <property type="component" value="Chromosome 3"/>
</dbReference>
<keyword evidence="3" id="KW-1185">Reference proteome</keyword>
<dbReference type="AlphaFoldDB" id="A0A553P6C7"/>
<protein>
    <submittedName>
        <fullName evidence="2">Uncharacterized protein</fullName>
    </submittedName>
</protein>
<gene>
    <name evidence="2" type="ORF">TCAL_05839</name>
</gene>
<comment type="caution">
    <text evidence="2">The sequence shown here is derived from an EMBL/GenBank/DDBJ whole genome shotgun (WGS) entry which is preliminary data.</text>
</comment>
<feature type="compositionally biased region" description="Polar residues" evidence="1">
    <location>
        <begin position="422"/>
        <end position="437"/>
    </location>
</feature>
<organism evidence="2 3">
    <name type="scientific">Tigriopus californicus</name>
    <name type="common">Marine copepod</name>
    <dbReference type="NCBI Taxonomy" id="6832"/>
    <lineage>
        <taxon>Eukaryota</taxon>
        <taxon>Metazoa</taxon>
        <taxon>Ecdysozoa</taxon>
        <taxon>Arthropoda</taxon>
        <taxon>Crustacea</taxon>
        <taxon>Multicrustacea</taxon>
        <taxon>Hexanauplia</taxon>
        <taxon>Copepoda</taxon>
        <taxon>Harpacticoida</taxon>
        <taxon>Harpacticidae</taxon>
        <taxon>Tigriopus</taxon>
    </lineage>
</organism>
<dbReference type="EMBL" id="VCGU01000007">
    <property type="protein sequence ID" value="TRY73231.1"/>
    <property type="molecule type" value="Genomic_DNA"/>
</dbReference>
<evidence type="ECO:0000313" key="3">
    <source>
        <dbReference type="Proteomes" id="UP000318571"/>
    </source>
</evidence>
<name>A0A553P6C7_TIGCA</name>
<reference evidence="2 3" key="1">
    <citation type="journal article" date="2018" name="Nat. Ecol. Evol.">
        <title>Genomic signatures of mitonuclear coevolution across populations of Tigriopus californicus.</title>
        <authorList>
            <person name="Barreto F.S."/>
            <person name="Watson E.T."/>
            <person name="Lima T.G."/>
            <person name="Willett C.S."/>
            <person name="Edmands S."/>
            <person name="Li W."/>
            <person name="Burton R.S."/>
        </authorList>
    </citation>
    <scope>NUCLEOTIDE SEQUENCE [LARGE SCALE GENOMIC DNA]</scope>
    <source>
        <strain evidence="2 3">San Diego</strain>
    </source>
</reference>
<evidence type="ECO:0000313" key="2">
    <source>
        <dbReference type="EMBL" id="TRY73231.1"/>
    </source>
</evidence>
<sequence length="590" mass="66676">MVRISRLDDYVHNRKLSFPFRKVATSFIGIIVLFPRFQNGFKLALTVFGLALLQSGCEADANFFFPNARSPKGRMARATAVPVPAEEGEQSNMLPQLQIDTAEEDETAILKSLIDSVLYDDDSIIIESPSQGEPIMLQASEKVGYQEEDPNKKPDSPIFHIHKAVDPDDYIRKHAYERHHVPRNVEGRQGLPDFGSQMQASLENDPEVKFGSLLPQLAEFANPEPPAMNLLQLRQAETTTDNEASLTSLDDNSSDDEIRCIPKVMQVEETVYDRAIKCQHSYQEKCHMTYITDYRSTTEEKCQTTFKKNCHITFKPMPLNETVNVCHTPVVRKCGSEPVGPEICSTHYETNCETQYKTYEVEQDEPVCRMEVMTKCENVTLPFPNDPSVPRNGRQDDGDANPDESTPAPTPELVTLDPDNAPDTQSDTQSDTQNGPQGITVDQRCEEWPVQKCTLEKKTVKKVHPDTQCRKIPREVCVPNNCALVQADEICRDEVRMQVQNVPEEECELQPEENCHMEAVLVPRLVPQNNCVKVPKEICVNTKKNPRRVKKPVIKEWCYRPKDILENPGVLPAGIFEADNTDGTNNNVNF</sequence>